<dbReference type="Pfam" id="PF02487">
    <property type="entry name" value="CLN3"/>
    <property type="match status" value="1"/>
</dbReference>
<dbReference type="PANTHER" id="PTHR10981:SF8">
    <property type="entry name" value="BATTENIN"/>
    <property type="match status" value="1"/>
</dbReference>
<feature type="transmembrane region" description="Helical" evidence="6">
    <location>
        <begin position="322"/>
        <end position="340"/>
    </location>
</feature>
<dbReference type="FunFam" id="1.20.1250.20:FF:000427">
    <property type="entry name" value="Battenin"/>
    <property type="match status" value="1"/>
</dbReference>
<evidence type="ECO:0000256" key="3">
    <source>
        <dbReference type="ARBA" id="ARBA00022692"/>
    </source>
</evidence>
<evidence type="ECO:0000313" key="8">
    <source>
        <dbReference type="WBParaSite" id="PSAMB.scaffold713size42960.g8110.t1"/>
    </source>
</evidence>
<evidence type="ECO:0000313" key="7">
    <source>
        <dbReference type="Proteomes" id="UP000887566"/>
    </source>
</evidence>
<evidence type="ECO:0000256" key="4">
    <source>
        <dbReference type="ARBA" id="ARBA00022989"/>
    </source>
</evidence>
<accession>A0A914X9M7</accession>
<feature type="transmembrane region" description="Helical" evidence="6">
    <location>
        <begin position="12"/>
        <end position="34"/>
    </location>
</feature>
<feature type="transmembrane region" description="Helical" evidence="6">
    <location>
        <begin position="154"/>
        <end position="172"/>
    </location>
</feature>
<dbReference type="GO" id="GO:0012505">
    <property type="term" value="C:endomembrane system"/>
    <property type="evidence" value="ECO:0007669"/>
    <property type="project" value="UniProtKB-SubCell"/>
</dbReference>
<feature type="transmembrane region" description="Helical" evidence="6">
    <location>
        <begin position="184"/>
        <end position="206"/>
    </location>
</feature>
<organism evidence="7 8">
    <name type="scientific">Plectus sambesii</name>
    <dbReference type="NCBI Taxonomy" id="2011161"/>
    <lineage>
        <taxon>Eukaryota</taxon>
        <taxon>Metazoa</taxon>
        <taxon>Ecdysozoa</taxon>
        <taxon>Nematoda</taxon>
        <taxon>Chromadorea</taxon>
        <taxon>Plectida</taxon>
        <taxon>Plectina</taxon>
        <taxon>Plectoidea</taxon>
        <taxon>Plectidae</taxon>
        <taxon>Plectus</taxon>
    </lineage>
</organism>
<evidence type="ECO:0000256" key="2">
    <source>
        <dbReference type="ARBA" id="ARBA00007467"/>
    </source>
</evidence>
<dbReference type="PIRSF" id="PIRSF015974">
    <property type="entry name" value="CLN3_BTN1"/>
    <property type="match status" value="1"/>
</dbReference>
<keyword evidence="5 6" id="KW-0472">Membrane</keyword>
<proteinExistence type="inferred from homology"/>
<evidence type="ECO:0000256" key="1">
    <source>
        <dbReference type="ARBA" id="ARBA00004127"/>
    </source>
</evidence>
<feature type="transmembrane region" description="Helical" evidence="6">
    <location>
        <begin position="346"/>
        <end position="369"/>
    </location>
</feature>
<sequence>MGKLDRIINIRNLTAFWFLGLCNNFAYVIMLSAAEDILDKQEGKATNNTDETCEVNITSRHCTPVSTGAVLLADIIPTLIIKLTAPFFMHRIPFGVRHFIVVFAQAASYIIVAFSVDVWMSLLGVVFASIGAGLGEITYMALASHFSKNVISTWSSGTGGAGIFGALAYAGLTEQHLADLSPKTTLLIMLIVPVIFAAAYWILLVMPHSVHQVNIKNPKTWIVPIQSVASHIQDENSSATVDLATKKKLLLIVPLLKYMIPLGLVYVGEYFINQGLVELIFFNCSHGWDLARNSQYRWYQVIYQLGVFISRSSVNVIQIKPIFLPLLAVLQGLNAVFFFFDAIYFFVPHIAIIFVLIIFEGLLGGASYVNTFHGIHQTVAEEYKEFSLGVATVADAAGIVLAGFASMPIHNFVCDRPLPKT</sequence>
<dbReference type="Gene3D" id="1.20.1250.20">
    <property type="entry name" value="MFS general substrate transporter like domains"/>
    <property type="match status" value="1"/>
</dbReference>
<dbReference type="GO" id="GO:0051453">
    <property type="term" value="P:regulation of intracellular pH"/>
    <property type="evidence" value="ECO:0007669"/>
    <property type="project" value="TreeGrafter"/>
</dbReference>
<protein>
    <recommendedName>
        <fullName evidence="6">Battenin</fullName>
    </recommendedName>
</protein>
<dbReference type="GO" id="GO:0007040">
    <property type="term" value="P:lysosome organization"/>
    <property type="evidence" value="ECO:0007669"/>
    <property type="project" value="TreeGrafter"/>
</dbReference>
<dbReference type="AlphaFoldDB" id="A0A914X9M7"/>
<keyword evidence="3 6" id="KW-0812">Transmembrane</keyword>
<comment type="subcellular location">
    <subcellularLocation>
        <location evidence="1">Endomembrane system</location>
        <topology evidence="1">Multi-pass membrane protein</topology>
    </subcellularLocation>
    <subcellularLocation>
        <location evidence="6">Lysosome membrane</location>
        <topology evidence="6">Multi-pass membrane protein</topology>
    </subcellularLocation>
</comment>
<dbReference type="PRINTS" id="PR01315">
    <property type="entry name" value="BATTENIN"/>
</dbReference>
<dbReference type="SUPFAM" id="SSF103473">
    <property type="entry name" value="MFS general substrate transporter"/>
    <property type="match status" value="1"/>
</dbReference>
<reference evidence="8" key="1">
    <citation type="submission" date="2022-11" db="UniProtKB">
        <authorList>
            <consortium name="WormBaseParasite"/>
        </authorList>
    </citation>
    <scope>IDENTIFICATION</scope>
</reference>
<comment type="similarity">
    <text evidence="2 6">Belongs to the battenin family.</text>
</comment>
<keyword evidence="6" id="KW-0458">Lysosome</keyword>
<dbReference type="GO" id="GO:0005765">
    <property type="term" value="C:lysosomal membrane"/>
    <property type="evidence" value="ECO:0007669"/>
    <property type="project" value="UniProtKB-SubCell"/>
</dbReference>
<name>A0A914X9M7_9BILA</name>
<keyword evidence="4 6" id="KW-1133">Transmembrane helix</keyword>
<dbReference type="InterPro" id="IPR036259">
    <property type="entry name" value="MFS_trans_sf"/>
</dbReference>
<dbReference type="InterPro" id="IPR018460">
    <property type="entry name" value="Battenin_disease_Cln3_subgr"/>
</dbReference>
<keyword evidence="7" id="KW-1185">Reference proteome</keyword>
<evidence type="ECO:0000256" key="6">
    <source>
        <dbReference type="RuleBase" id="RU361113"/>
    </source>
</evidence>
<evidence type="ECO:0000256" key="5">
    <source>
        <dbReference type="ARBA" id="ARBA00023136"/>
    </source>
</evidence>
<feature type="transmembrane region" description="Helical" evidence="6">
    <location>
        <begin position="122"/>
        <end position="142"/>
    </location>
</feature>
<dbReference type="PANTHER" id="PTHR10981">
    <property type="entry name" value="BATTENIN"/>
    <property type="match status" value="1"/>
</dbReference>
<dbReference type="WBParaSite" id="PSAMB.scaffold713size42960.g8110.t1">
    <property type="protein sequence ID" value="PSAMB.scaffold713size42960.g8110.t1"/>
    <property type="gene ID" value="PSAMB.scaffold713size42960.g8110"/>
</dbReference>
<dbReference type="InterPro" id="IPR003492">
    <property type="entry name" value="Battenin_disease_Cln3"/>
</dbReference>
<feature type="transmembrane region" description="Helical" evidence="6">
    <location>
        <begin position="96"/>
        <end position="116"/>
    </location>
</feature>
<dbReference type="Proteomes" id="UP000887566">
    <property type="component" value="Unplaced"/>
</dbReference>